<keyword evidence="1" id="KW-0812">Transmembrane</keyword>
<comment type="caution">
    <text evidence="2">The sequence shown here is derived from an EMBL/GenBank/DDBJ whole genome shotgun (WGS) entry which is preliminary data.</text>
</comment>
<gene>
    <name evidence="2" type="ORF">A3A04_00830</name>
</gene>
<feature type="transmembrane region" description="Helical" evidence="1">
    <location>
        <begin position="45"/>
        <end position="65"/>
    </location>
</feature>
<dbReference type="STRING" id="1798406.A3A04_00830"/>
<organism evidence="2 3">
    <name type="scientific">Candidatus Harrisonbacteria bacterium RIFCSPLOWO2_01_FULL_40_28</name>
    <dbReference type="NCBI Taxonomy" id="1798406"/>
    <lineage>
        <taxon>Bacteria</taxon>
        <taxon>Candidatus Harrisoniibacteriota</taxon>
    </lineage>
</organism>
<proteinExistence type="predicted"/>
<dbReference type="EMBL" id="MHJI01000010">
    <property type="protein sequence ID" value="OGY66088.1"/>
    <property type="molecule type" value="Genomic_DNA"/>
</dbReference>
<keyword evidence="1" id="KW-1133">Transmembrane helix</keyword>
<reference evidence="2 3" key="1">
    <citation type="journal article" date="2016" name="Nat. Commun.">
        <title>Thousands of microbial genomes shed light on interconnected biogeochemical processes in an aquifer system.</title>
        <authorList>
            <person name="Anantharaman K."/>
            <person name="Brown C.T."/>
            <person name="Hug L.A."/>
            <person name="Sharon I."/>
            <person name="Castelle C.J."/>
            <person name="Probst A.J."/>
            <person name="Thomas B.C."/>
            <person name="Singh A."/>
            <person name="Wilkins M.J."/>
            <person name="Karaoz U."/>
            <person name="Brodie E.L."/>
            <person name="Williams K.H."/>
            <person name="Hubbard S.S."/>
            <person name="Banfield J.F."/>
        </authorList>
    </citation>
    <scope>NUCLEOTIDE SEQUENCE [LARGE SCALE GENOMIC DNA]</scope>
</reference>
<accession>A0A1G1ZN62</accession>
<sequence>MKNLLEQLKTLRSITPDKYYILRSKTIILNSPRTSFRPVLSLRSFGIWNTALTGAFMILFVFISYQAISSQQPAFASLMDENLRKEMQKIEQEIDQPTLNYYTNSSRAVSSALNEISIDEGTHLNSRLLQRESEKLRIENPVNHEINDLLDKVSL</sequence>
<dbReference type="Proteomes" id="UP000178517">
    <property type="component" value="Unassembled WGS sequence"/>
</dbReference>
<protein>
    <submittedName>
        <fullName evidence="2">Uncharacterized protein</fullName>
    </submittedName>
</protein>
<dbReference type="AlphaFoldDB" id="A0A1G1ZN62"/>
<name>A0A1G1ZN62_9BACT</name>
<evidence type="ECO:0000313" key="3">
    <source>
        <dbReference type="Proteomes" id="UP000178517"/>
    </source>
</evidence>
<evidence type="ECO:0000313" key="2">
    <source>
        <dbReference type="EMBL" id="OGY66088.1"/>
    </source>
</evidence>
<keyword evidence="1" id="KW-0472">Membrane</keyword>
<evidence type="ECO:0000256" key="1">
    <source>
        <dbReference type="SAM" id="Phobius"/>
    </source>
</evidence>